<dbReference type="PANTHER" id="PTHR33823">
    <property type="entry name" value="RNA POLYMERASE-BINDING TRANSCRIPTION FACTOR DKSA-RELATED"/>
    <property type="match status" value="1"/>
</dbReference>
<dbReference type="AlphaFoldDB" id="A0A1G2TGD9"/>
<dbReference type="EMBL" id="MHVS01000005">
    <property type="protein sequence ID" value="OHA96365.1"/>
    <property type="molecule type" value="Genomic_DNA"/>
</dbReference>
<dbReference type="Proteomes" id="UP000177279">
    <property type="component" value="Unassembled WGS sequence"/>
</dbReference>
<evidence type="ECO:0000256" key="2">
    <source>
        <dbReference type="ARBA" id="ARBA00022771"/>
    </source>
</evidence>
<feature type="zinc finger region" description="dksA C4-type" evidence="4">
    <location>
        <begin position="99"/>
        <end position="123"/>
    </location>
</feature>
<evidence type="ECO:0000259" key="6">
    <source>
        <dbReference type="Pfam" id="PF01258"/>
    </source>
</evidence>
<reference evidence="7 8" key="1">
    <citation type="journal article" date="2016" name="Nat. Commun.">
        <title>Thousands of microbial genomes shed light on interconnected biogeochemical processes in an aquifer system.</title>
        <authorList>
            <person name="Anantharaman K."/>
            <person name="Brown C.T."/>
            <person name="Hug L.A."/>
            <person name="Sharon I."/>
            <person name="Castelle C.J."/>
            <person name="Probst A.J."/>
            <person name="Thomas B.C."/>
            <person name="Singh A."/>
            <person name="Wilkins M.J."/>
            <person name="Karaoz U."/>
            <person name="Brodie E.L."/>
            <person name="Williams K.H."/>
            <person name="Hubbard S.S."/>
            <person name="Banfield J.F."/>
        </authorList>
    </citation>
    <scope>NUCLEOTIDE SEQUENCE [LARGE SCALE GENOMIC DNA]</scope>
</reference>
<keyword evidence="2" id="KW-0863">Zinc-finger</keyword>
<evidence type="ECO:0000256" key="1">
    <source>
        <dbReference type="ARBA" id="ARBA00022723"/>
    </source>
</evidence>
<dbReference type="InterPro" id="IPR000962">
    <property type="entry name" value="Znf_DskA_TraR"/>
</dbReference>
<protein>
    <recommendedName>
        <fullName evidence="6">Zinc finger DksA/TraR C4-type domain-containing protein</fullName>
    </recommendedName>
</protein>
<comment type="caution">
    <text evidence="7">The sequence shown here is derived from an EMBL/GenBank/DDBJ whole genome shotgun (WGS) entry which is preliminary data.</text>
</comment>
<proteinExistence type="predicted"/>
<feature type="region of interest" description="Disordered" evidence="5">
    <location>
        <begin position="30"/>
        <end position="56"/>
    </location>
</feature>
<dbReference type="PANTHER" id="PTHR33823:SF4">
    <property type="entry name" value="GENERAL STRESS PROTEIN 16O"/>
    <property type="match status" value="1"/>
</dbReference>
<gene>
    <name evidence="7" type="ORF">A3D49_00525</name>
</gene>
<dbReference type="GO" id="GO:0008270">
    <property type="term" value="F:zinc ion binding"/>
    <property type="evidence" value="ECO:0007669"/>
    <property type="project" value="UniProtKB-KW"/>
</dbReference>
<evidence type="ECO:0000256" key="5">
    <source>
        <dbReference type="SAM" id="MobiDB-lite"/>
    </source>
</evidence>
<feature type="domain" description="Zinc finger DksA/TraR C4-type" evidence="6">
    <location>
        <begin position="94"/>
        <end position="122"/>
    </location>
</feature>
<organism evidence="7 8">
    <name type="scientific">Candidatus Zambryskibacteria bacterium RIFCSPHIGHO2_02_FULL_43_37</name>
    <dbReference type="NCBI Taxonomy" id="1802749"/>
    <lineage>
        <taxon>Bacteria</taxon>
        <taxon>Candidatus Zambryskiibacteriota</taxon>
    </lineage>
</organism>
<keyword evidence="3" id="KW-0862">Zinc</keyword>
<evidence type="ECO:0000256" key="4">
    <source>
        <dbReference type="PROSITE-ProRule" id="PRU00510"/>
    </source>
</evidence>
<dbReference type="Gene3D" id="1.20.120.910">
    <property type="entry name" value="DksA, coiled-coil domain"/>
    <property type="match status" value="1"/>
</dbReference>
<dbReference type="PROSITE" id="PS51128">
    <property type="entry name" value="ZF_DKSA_2"/>
    <property type="match status" value="1"/>
</dbReference>
<sequence>MNTQNMTIDYEHFKNKLETEKKLLEKELHKVGRVNPDNPSDWEPTPPGDRDISQADENTMADTMEGYGGNTAIVNTLEKRYMDVRSGLDKIKHGTYGLCQVCGKEIEADKLEANPSARTCKEHVDSI</sequence>
<dbReference type="Pfam" id="PF01258">
    <property type="entry name" value="zf-dskA_traR"/>
    <property type="match status" value="1"/>
</dbReference>
<evidence type="ECO:0000256" key="3">
    <source>
        <dbReference type="ARBA" id="ARBA00022833"/>
    </source>
</evidence>
<accession>A0A1G2TGD9</accession>
<keyword evidence="1" id="KW-0479">Metal-binding</keyword>
<name>A0A1G2TGD9_9BACT</name>
<evidence type="ECO:0000313" key="7">
    <source>
        <dbReference type="EMBL" id="OHA96365.1"/>
    </source>
</evidence>
<evidence type="ECO:0000313" key="8">
    <source>
        <dbReference type="Proteomes" id="UP000177279"/>
    </source>
</evidence>